<dbReference type="Pfam" id="PF01381">
    <property type="entry name" value="HTH_3"/>
    <property type="match status" value="1"/>
</dbReference>
<dbReference type="OrthoDB" id="1766270at2"/>
<dbReference type="Proteomes" id="UP000199158">
    <property type="component" value="Unassembled WGS sequence"/>
</dbReference>
<keyword evidence="2" id="KW-0175">Coiled coil</keyword>
<feature type="coiled-coil region" evidence="2">
    <location>
        <begin position="3"/>
        <end position="31"/>
    </location>
</feature>
<dbReference type="InterPro" id="IPR001387">
    <property type="entry name" value="Cro/C1-type_HTH"/>
</dbReference>
<evidence type="ECO:0000256" key="2">
    <source>
        <dbReference type="SAM" id="Coils"/>
    </source>
</evidence>
<dbReference type="InterPro" id="IPR010982">
    <property type="entry name" value="Lambda_DNA-bd_dom_sf"/>
</dbReference>
<sequence>MNYEKIMQNKLKELREIKDLKQEDLAAIIEKSRECYNQYENGKRKMSINDLCKIADEFNVPLDWFTGRNIEIMKHIKNQ</sequence>
<evidence type="ECO:0000313" key="5">
    <source>
        <dbReference type="Proteomes" id="UP000199158"/>
    </source>
</evidence>
<keyword evidence="1" id="KW-0238">DNA-binding</keyword>
<dbReference type="SMART" id="SM00530">
    <property type="entry name" value="HTH_XRE"/>
    <property type="match status" value="1"/>
</dbReference>
<dbReference type="PANTHER" id="PTHR46558">
    <property type="entry name" value="TRACRIPTIONAL REGULATORY PROTEIN-RELATED-RELATED"/>
    <property type="match status" value="1"/>
</dbReference>
<evidence type="ECO:0000313" key="4">
    <source>
        <dbReference type="EMBL" id="SEN19603.1"/>
    </source>
</evidence>
<dbReference type="GO" id="GO:0003677">
    <property type="term" value="F:DNA binding"/>
    <property type="evidence" value="ECO:0007669"/>
    <property type="project" value="UniProtKB-KW"/>
</dbReference>
<organism evidence="4 5">
    <name type="scientific">Hydrogenoanaerobacterium saccharovorans</name>
    <dbReference type="NCBI Taxonomy" id="474960"/>
    <lineage>
        <taxon>Bacteria</taxon>
        <taxon>Bacillati</taxon>
        <taxon>Bacillota</taxon>
        <taxon>Clostridia</taxon>
        <taxon>Eubacteriales</taxon>
        <taxon>Oscillospiraceae</taxon>
        <taxon>Hydrogenoanaerobacterium</taxon>
    </lineage>
</organism>
<evidence type="ECO:0000259" key="3">
    <source>
        <dbReference type="PROSITE" id="PS50943"/>
    </source>
</evidence>
<dbReference type="EMBL" id="FOCG01000012">
    <property type="protein sequence ID" value="SEN19603.1"/>
    <property type="molecule type" value="Genomic_DNA"/>
</dbReference>
<dbReference type="SUPFAM" id="SSF47413">
    <property type="entry name" value="lambda repressor-like DNA-binding domains"/>
    <property type="match status" value="1"/>
</dbReference>
<dbReference type="CDD" id="cd00093">
    <property type="entry name" value="HTH_XRE"/>
    <property type="match status" value="1"/>
</dbReference>
<evidence type="ECO:0000256" key="1">
    <source>
        <dbReference type="ARBA" id="ARBA00023125"/>
    </source>
</evidence>
<proteinExistence type="predicted"/>
<dbReference type="Gene3D" id="1.10.260.40">
    <property type="entry name" value="lambda repressor-like DNA-binding domains"/>
    <property type="match status" value="1"/>
</dbReference>
<dbReference type="RefSeq" id="WP_092756711.1">
    <property type="nucleotide sequence ID" value="NZ_FOCG01000012.1"/>
</dbReference>
<gene>
    <name evidence="4" type="ORF">SAMN05216180_3039</name>
</gene>
<dbReference type="AlphaFoldDB" id="A0A1H8EJD7"/>
<keyword evidence="5" id="KW-1185">Reference proteome</keyword>
<protein>
    <submittedName>
        <fullName evidence="4">Repressor LexA</fullName>
    </submittedName>
</protein>
<reference evidence="4 5" key="1">
    <citation type="submission" date="2016-10" db="EMBL/GenBank/DDBJ databases">
        <authorList>
            <person name="de Groot N.N."/>
        </authorList>
    </citation>
    <scope>NUCLEOTIDE SEQUENCE [LARGE SCALE GENOMIC DNA]</scope>
    <source>
        <strain evidence="4 5">CGMCC 1.5070</strain>
    </source>
</reference>
<dbReference type="PANTHER" id="PTHR46558:SF11">
    <property type="entry name" value="HTH-TYPE TRANSCRIPTIONAL REGULATOR XRE"/>
    <property type="match status" value="1"/>
</dbReference>
<name>A0A1H8EJD7_9FIRM</name>
<accession>A0A1H8EJD7</accession>
<dbReference type="PROSITE" id="PS50943">
    <property type="entry name" value="HTH_CROC1"/>
    <property type="match status" value="1"/>
</dbReference>
<dbReference type="STRING" id="474960.SAMN05216180_3039"/>
<feature type="domain" description="HTH cro/C1-type" evidence="3">
    <location>
        <begin position="11"/>
        <end position="65"/>
    </location>
</feature>